<feature type="signal peptide" evidence="3">
    <location>
        <begin position="1"/>
        <end position="25"/>
    </location>
</feature>
<protein>
    <submittedName>
        <fullName evidence="5">RHS repeat-associated core domain-containing protein</fullName>
    </submittedName>
</protein>
<proteinExistence type="predicted"/>
<dbReference type="PANTHER" id="PTHR32305:SF15">
    <property type="entry name" value="PROTEIN RHSA-RELATED"/>
    <property type="match status" value="1"/>
</dbReference>
<dbReference type="InterPro" id="IPR006530">
    <property type="entry name" value="YD"/>
</dbReference>
<dbReference type="InterPro" id="IPR050708">
    <property type="entry name" value="T6SS_VgrG/RHS"/>
</dbReference>
<feature type="domain" description="Teneurin-like YD-shell" evidence="4">
    <location>
        <begin position="1841"/>
        <end position="1970"/>
    </location>
</feature>
<evidence type="ECO:0000256" key="3">
    <source>
        <dbReference type="SAM" id="SignalP"/>
    </source>
</evidence>
<reference evidence="5 6" key="1">
    <citation type="submission" date="2020-08" db="EMBL/GenBank/DDBJ databases">
        <title>A Genomic Blueprint of the Chicken Gut Microbiome.</title>
        <authorList>
            <person name="Gilroy R."/>
            <person name="Ravi A."/>
            <person name="Getino M."/>
            <person name="Pursley I."/>
            <person name="Horton D.L."/>
            <person name="Alikhan N.-F."/>
            <person name="Baker D."/>
            <person name="Gharbi K."/>
            <person name="Hall N."/>
            <person name="Watson M."/>
            <person name="Adriaenssens E.M."/>
            <person name="Foster-Nyarko E."/>
            <person name="Jarju S."/>
            <person name="Secka A."/>
            <person name="Antonio M."/>
            <person name="Oren A."/>
            <person name="Chaudhuri R."/>
            <person name="La Ragione R.M."/>
            <person name="Hildebrand F."/>
            <person name="Pallen M.J."/>
        </authorList>
    </citation>
    <scope>NUCLEOTIDE SEQUENCE [LARGE SCALE GENOMIC DNA]</scope>
    <source>
        <strain evidence="5 6">Sa3CVN1</strain>
    </source>
</reference>
<name>A0ABR8PVC1_9CLOT</name>
<gene>
    <name evidence="5" type="ORF">H9661_12130</name>
</gene>
<accession>A0ABR8PVC1</accession>
<dbReference type="InterPro" id="IPR056823">
    <property type="entry name" value="TEN-like_YD-shell"/>
</dbReference>
<comment type="caution">
    <text evidence="5">The sequence shown here is derived from an EMBL/GenBank/DDBJ whole genome shotgun (WGS) entry which is preliminary data.</text>
</comment>
<feature type="region of interest" description="Disordered" evidence="2">
    <location>
        <begin position="46"/>
        <end position="78"/>
    </location>
</feature>
<evidence type="ECO:0000256" key="2">
    <source>
        <dbReference type="SAM" id="MobiDB-lite"/>
    </source>
</evidence>
<dbReference type="NCBIfam" id="TIGR03696">
    <property type="entry name" value="Rhs_assc_core"/>
    <property type="match status" value="1"/>
</dbReference>
<keyword evidence="6" id="KW-1185">Reference proteome</keyword>
<evidence type="ECO:0000313" key="5">
    <source>
        <dbReference type="EMBL" id="MBD7912105.1"/>
    </source>
</evidence>
<feature type="region of interest" description="Disordered" evidence="2">
    <location>
        <begin position="2624"/>
        <end position="2643"/>
    </location>
</feature>
<feature type="compositionally biased region" description="Polar residues" evidence="2">
    <location>
        <begin position="46"/>
        <end position="77"/>
    </location>
</feature>
<dbReference type="Pfam" id="PF05593">
    <property type="entry name" value="RHS_repeat"/>
    <property type="match status" value="3"/>
</dbReference>
<dbReference type="PANTHER" id="PTHR32305">
    <property type="match status" value="1"/>
</dbReference>
<dbReference type="Proteomes" id="UP000627781">
    <property type="component" value="Unassembled WGS sequence"/>
</dbReference>
<feature type="domain" description="Teneurin-like YD-shell" evidence="4">
    <location>
        <begin position="1652"/>
        <end position="1801"/>
    </location>
</feature>
<dbReference type="NCBIfam" id="TIGR01643">
    <property type="entry name" value="YD_repeat_2x"/>
    <property type="match status" value="4"/>
</dbReference>
<dbReference type="InterPro" id="IPR022385">
    <property type="entry name" value="Rhs_assc_core"/>
</dbReference>
<dbReference type="Pfam" id="PF25023">
    <property type="entry name" value="TEN_YD-shell"/>
    <property type="match status" value="2"/>
</dbReference>
<sequence>MKRIWKGLMLTSILILLIPNKMVKAETVEEHLNNLVGPQTQYSTGTASATFSNPNNGGKTDSNSSVVDLKSNNTSENVDPKTGRLKLIQTDFVLPGRNGLNLEIKRIYNSDTSNLHEMKSRYENGVWVDYVSSDEKTSSFYENRYNLGIGQRFSFPTIEIKSNSDGSSYMYLHAENGDIYRIINNKGNYSIEGHDAKDLVIKEDKTYSNGQSDGTSKYVSIDKNGKKTYFSEDGRILSIKDRYDNTIKFEYCTDTYVTDDYTRTRRLISKITDTIGRVVNIQYNEDQNYYVSSDSGELQGKFQVIINLPDEKKIIYDKNSVLMSNYSSHSLRERVQRVYGVDGDLRYHFWFEKVNAGFTFENGNKYSAENTYENLVQVDDNKSNRLVRYEYGTYVKKLTDKGSMEHRKVTAVKELSKTGYDDSKSNFLDKFIFDTKNVVKYTYTNDASGYGVAGYNGSDANYLNNTYRYFTEKVDSLGVKTKFTYSGRNQLISTEKVGKDTKETTQYEYGTNKFPSKNIKQTYKVENGKVSSNPVVSVENFTYDDLGNLTSYTDVNGNRDANGNLTDNEHTTYYTYDTNNFNVLKSKIWKTNFGNTAKLENDISTNGSIKQTREYNNGSVKTTDFNYDKYGNIIYKNIHNADNSGNSYIENYEYGVDENKNDTKGAYLTKSYTIVDGKEIAQKYSYDINTSNKISETDANNNRTSYEYDKFNRPTKITYSDNTTKEYTYNDYYSSNRDVDVKDQNGNLVSYIYDSVGNLVQNMENDEVTKEYTYDAHNNKIKETNINGDSIQYTYNSADKLIKKAFFEGDTTEKKSMNLDYNVGVQNKNSIYKYDFGQNAIYTFHGADIPVAKGKKYKYSFDAFISKDADVQTTGNTFIADGEKGFPCSFKYDNTKKGKWQHFEVEAAAADSVARVLLYPSTTAKPATKGYILYRNVQFKESTTDNNLFNTVLNNSDFGVKGNGIFECLSPVYQTIVNDEENNTRILSYDKKNKLIMTEIAPNKPENFINLNVYDYVGNKINETDGNNSAKSYYYDNLNRITTEYDPVGNKTQYNYDAGGKKVSETNANNVTSYYDYDVLGRMIRKKEPSTDSNVKVTRYVYDNVGNLLKEILPKYYDVNKDKPQSVNNMIGNSTTYDSMNRKDTVYDSDNKVVKKFKYDGNGNVIKDVDGKNYNGNIDTSVGTSYEYDFRNKKTKVTDAKGNSAFYTYTSLGDIETEKDAKGNTTTYSYNSDGTLASVKYPNGGSVNYTYNKLEEKIQVQDLMGNITKYEYNPLGKVKKEIDSYGNTIEYNYDKNANVISAKDKRGNVTYNQYDEDNRLINVKHPIDLDSNKAIRYATENYSYDVLGNLITKDISGSDNPNNHRIINYSYYKNNLLDTKKNNSGGSEKNYYDLNNNLIKTEKLLDTNKSSISKFEYDNNNRMKKSIKLVDEADVENAASMENIVNLRDKEYAGKIQMITGFEYDIQGNKIKEISPKAYGYNDSNKENRDNYSTSFVYNELGQLEKVQYKYNGKDVSNEFSYDEVGNQIKSKDEKGNTTSYTYNSMNQVENVIDNLSKKSVYKYDLNGNNTTFTNAKGNSTTFQYDKLNRLVAVINPINQVVVKNVYDANGNKVKVIDGNGYVSGNSDDARYGVTLKYNLANNLVEEINPELQAKVNGSKDSFRYVYDSYGEIIKKIDALGNETNYNYDNLGNLIKVIDAMGNSTSYSYDKNSNKIYMKDGLNRETFYSYGLSGLINNIKDPEGKVVSYRYDLNENLTKETDKNGNDVKYGYDNKNELVSKSVPKTGDSISYSYDELGNRKEMKDSTGVTAYEYDANSQLLNVKKDGNLQLTYTYDEIGNKNSMTDSKAFKTTYTYDKASRLNTVNYAGKTVTYNYDNSGNKKSIVYPGGSTETITYDKDNRLSSILNKTSGGISISKYDYTYYDNGLQRSKKDSLGTTNYEYNKNGAITKVTSPKNIKTYSYDGVNNRVSEVENNIADHSSGYFDNSGKEMKYRNKESKYTYDKNNKLSNVVEQMNDDKNNKLFQKNNIYTYDNNGNQIKEDVSYLEQTATSANTSNSAAKVTTVNKNNSTTINQFDGFNRLKKVDITQGTNKVTTEFNYNGDDLRTKKTTIDSKNNNLSQVTNYLYDGQNVIQESNEKGQLTNRYVMGDNYICKIDGNNKSNYYMYNGHGDVVQTIDESGNVENKYDYDVFGNSTLTEEKSYNPIRYSGEFNDNSTGLYYLRARYYNPKVGRFISEDSYAGEDYDTSRLNRYTYCGNEPVLNVDPSGHNFTGAVGGFLLGAGEATIGTPAMVVGGVLLGVWALYSTVDTITTINNGRSYSGSASSPFELNLDLDWRFSSSTISTYSGSTYSGSSISNLSTTTYGISNTVSGMSDALDGINQGINQSIRGVNQINKALDGMIQALNEMNKALDDMIEALHEISIAFDGIFKEKKIDVNISNFDIAGSAPTHVDIVPTESELGDNITTVPISPPKTMDDYTEILYPNSSSEDSDIITGVPDNPQDILDGLEVLLIPPKSPIPNGIIDDDFYGGRDLVPLIMMTIEGTGNADWIINKGYKPQPGERTLEGFIKNNVSADAEVGLYTKSPGFNNNSKGIGGQFKRIGVDEHAGLSPHVHQPTRNVAPNGNIYGNTGRLTSNGGVTSPTELDVKQLYDYLFNNKYRP</sequence>
<dbReference type="RefSeq" id="WP_191769065.1">
    <property type="nucleotide sequence ID" value="NZ_JACSRA010000019.1"/>
</dbReference>
<organism evidence="5 6">
    <name type="scientific">Clostridium cibarium</name>
    <dbReference type="NCBI Taxonomy" id="2762247"/>
    <lineage>
        <taxon>Bacteria</taxon>
        <taxon>Bacillati</taxon>
        <taxon>Bacillota</taxon>
        <taxon>Clostridia</taxon>
        <taxon>Eubacteriales</taxon>
        <taxon>Clostridiaceae</taxon>
        <taxon>Clostridium</taxon>
    </lineage>
</organism>
<dbReference type="InterPro" id="IPR031325">
    <property type="entry name" value="RHS_repeat"/>
</dbReference>
<dbReference type="Gene3D" id="2.180.10.10">
    <property type="entry name" value="RHS repeat-associated core"/>
    <property type="match status" value="5"/>
</dbReference>
<evidence type="ECO:0000256" key="1">
    <source>
        <dbReference type="ARBA" id="ARBA00022737"/>
    </source>
</evidence>
<keyword evidence="1" id="KW-0677">Repeat</keyword>
<keyword evidence="3" id="KW-0732">Signal</keyword>
<feature type="chain" id="PRO_5046895947" evidence="3">
    <location>
        <begin position="26"/>
        <end position="2664"/>
    </location>
</feature>
<dbReference type="EMBL" id="JACSRA010000019">
    <property type="protein sequence ID" value="MBD7912105.1"/>
    <property type="molecule type" value="Genomic_DNA"/>
</dbReference>
<evidence type="ECO:0000259" key="4">
    <source>
        <dbReference type="Pfam" id="PF25023"/>
    </source>
</evidence>
<evidence type="ECO:0000313" key="6">
    <source>
        <dbReference type="Proteomes" id="UP000627781"/>
    </source>
</evidence>